<accession>A0AA35TIB9</accession>
<evidence type="ECO:0000313" key="2">
    <source>
        <dbReference type="EMBL" id="CAI8047632.1"/>
    </source>
</evidence>
<sequence length="107" mass="12099">MHRVEVAQVLPAELRGSRDRPRTRCQSDSERSGGTMQTEEHDDRAGLQGQGRVTHEGQRHVWRERGLAERVQGQRPRASNLSNRSLNTASLSTRVTTRTGWRLGSKL</sequence>
<protein>
    <submittedName>
        <fullName evidence="2">Uncharacterized protein</fullName>
    </submittedName>
</protein>
<feature type="region of interest" description="Disordered" evidence="1">
    <location>
        <begin position="1"/>
        <end position="107"/>
    </location>
</feature>
<feature type="compositionally biased region" description="Polar residues" evidence="1">
    <location>
        <begin position="77"/>
        <end position="99"/>
    </location>
</feature>
<reference evidence="2" key="1">
    <citation type="submission" date="2023-03" db="EMBL/GenBank/DDBJ databases">
        <authorList>
            <person name="Steffen K."/>
            <person name="Cardenas P."/>
        </authorList>
    </citation>
    <scope>NUCLEOTIDE SEQUENCE</scope>
</reference>
<dbReference type="EMBL" id="CASHTH010003669">
    <property type="protein sequence ID" value="CAI8047632.1"/>
    <property type="molecule type" value="Genomic_DNA"/>
</dbReference>
<dbReference type="AlphaFoldDB" id="A0AA35TIB9"/>
<gene>
    <name evidence="2" type="ORF">GBAR_LOCUS26345</name>
</gene>
<feature type="compositionally biased region" description="Basic and acidic residues" evidence="1">
    <location>
        <begin position="15"/>
        <end position="31"/>
    </location>
</feature>
<evidence type="ECO:0000256" key="1">
    <source>
        <dbReference type="SAM" id="MobiDB-lite"/>
    </source>
</evidence>
<proteinExistence type="predicted"/>
<dbReference type="Proteomes" id="UP001174909">
    <property type="component" value="Unassembled WGS sequence"/>
</dbReference>
<name>A0AA35TIB9_GEOBA</name>
<organism evidence="2 3">
    <name type="scientific">Geodia barretti</name>
    <name type="common">Barrett's horny sponge</name>
    <dbReference type="NCBI Taxonomy" id="519541"/>
    <lineage>
        <taxon>Eukaryota</taxon>
        <taxon>Metazoa</taxon>
        <taxon>Porifera</taxon>
        <taxon>Demospongiae</taxon>
        <taxon>Heteroscleromorpha</taxon>
        <taxon>Tetractinellida</taxon>
        <taxon>Astrophorina</taxon>
        <taxon>Geodiidae</taxon>
        <taxon>Geodia</taxon>
    </lineage>
</organism>
<keyword evidence="3" id="KW-1185">Reference proteome</keyword>
<evidence type="ECO:0000313" key="3">
    <source>
        <dbReference type="Proteomes" id="UP001174909"/>
    </source>
</evidence>
<feature type="compositionally biased region" description="Basic and acidic residues" evidence="1">
    <location>
        <begin position="53"/>
        <end position="68"/>
    </location>
</feature>
<comment type="caution">
    <text evidence="2">The sequence shown here is derived from an EMBL/GenBank/DDBJ whole genome shotgun (WGS) entry which is preliminary data.</text>
</comment>